<gene>
    <name evidence="11" type="ordered locus">Acid345_2302</name>
</gene>
<evidence type="ECO:0000256" key="1">
    <source>
        <dbReference type="ARBA" id="ARBA00002442"/>
    </source>
</evidence>
<dbReference type="PANTHER" id="PTHR30071:SF1">
    <property type="entry name" value="CYTOCHROME B_B6 PROTEIN-RELATED"/>
    <property type="match status" value="1"/>
</dbReference>
<dbReference type="EnsemblBacteria" id="ABF41303">
    <property type="protein sequence ID" value="ABF41303"/>
    <property type="gene ID" value="Acid345_2302"/>
</dbReference>
<evidence type="ECO:0000256" key="2">
    <source>
        <dbReference type="ARBA" id="ARBA00004141"/>
    </source>
</evidence>
<keyword evidence="7 9" id="KW-1133">Transmembrane helix</keyword>
<reference evidence="11 12" key="1">
    <citation type="journal article" date="2009" name="Appl. Environ. Microbiol.">
        <title>Three genomes from the phylum Acidobacteria provide insight into the lifestyles of these microorganisms in soils.</title>
        <authorList>
            <person name="Ward N.L."/>
            <person name="Challacombe J.F."/>
            <person name="Janssen P.H."/>
            <person name="Henrissat B."/>
            <person name="Coutinho P.M."/>
            <person name="Wu M."/>
            <person name="Xie G."/>
            <person name="Haft D.H."/>
            <person name="Sait M."/>
            <person name="Badger J."/>
            <person name="Barabote R.D."/>
            <person name="Bradley B."/>
            <person name="Brettin T.S."/>
            <person name="Brinkac L.M."/>
            <person name="Bruce D."/>
            <person name="Creasy T."/>
            <person name="Daugherty S.C."/>
            <person name="Davidsen T.M."/>
            <person name="DeBoy R.T."/>
            <person name="Detter J.C."/>
            <person name="Dodson R.J."/>
            <person name="Durkin A.S."/>
            <person name="Ganapathy A."/>
            <person name="Gwinn-Giglio M."/>
            <person name="Han C.S."/>
            <person name="Khouri H."/>
            <person name="Kiss H."/>
            <person name="Kothari S.P."/>
            <person name="Madupu R."/>
            <person name="Nelson K.E."/>
            <person name="Nelson W.C."/>
            <person name="Paulsen I."/>
            <person name="Penn K."/>
            <person name="Ren Q."/>
            <person name="Rosovitz M.J."/>
            <person name="Selengut J.D."/>
            <person name="Shrivastava S."/>
            <person name="Sullivan S.A."/>
            <person name="Tapia R."/>
            <person name="Thompson L.S."/>
            <person name="Watkins K.L."/>
            <person name="Yang Q."/>
            <person name="Yu C."/>
            <person name="Zafar N."/>
            <person name="Zhou L."/>
            <person name="Kuske C.R."/>
        </authorList>
    </citation>
    <scope>NUCLEOTIDE SEQUENCE [LARGE SCALE GENOMIC DNA]</scope>
    <source>
        <strain evidence="11 12">Ellin345</strain>
    </source>
</reference>
<comment type="similarity">
    <text evidence="3">Belongs to the CcmC/CycZ/HelC family.</text>
</comment>
<keyword evidence="12" id="KW-1185">Reference proteome</keyword>
<keyword evidence="6" id="KW-0201">Cytochrome c-type biogenesis</keyword>
<evidence type="ECO:0000256" key="5">
    <source>
        <dbReference type="ARBA" id="ARBA00022692"/>
    </source>
</evidence>
<dbReference type="PRINTS" id="PR01386">
    <property type="entry name" value="CCMCBIOGNSIS"/>
</dbReference>
<evidence type="ECO:0000313" key="12">
    <source>
        <dbReference type="Proteomes" id="UP000002432"/>
    </source>
</evidence>
<comment type="function">
    <text evidence="1">Required for the export of heme to the periplasm for the biogenesis of c-type cytochromes.</text>
</comment>
<dbReference type="GO" id="GO:0020037">
    <property type="term" value="F:heme binding"/>
    <property type="evidence" value="ECO:0007669"/>
    <property type="project" value="InterPro"/>
</dbReference>
<dbReference type="PANTHER" id="PTHR30071">
    <property type="entry name" value="HEME EXPORTER PROTEIN C"/>
    <property type="match status" value="1"/>
</dbReference>
<feature type="transmembrane region" description="Helical" evidence="9">
    <location>
        <begin position="140"/>
        <end position="162"/>
    </location>
</feature>
<feature type="transmembrane region" description="Helical" evidence="9">
    <location>
        <begin position="110"/>
        <end position="128"/>
    </location>
</feature>
<dbReference type="GO" id="GO:0015232">
    <property type="term" value="F:heme transmembrane transporter activity"/>
    <property type="evidence" value="ECO:0007669"/>
    <property type="project" value="InterPro"/>
</dbReference>
<dbReference type="AlphaFoldDB" id="Q1IP97"/>
<dbReference type="KEGG" id="aba:Acid345_2302"/>
<dbReference type="EMBL" id="CP000360">
    <property type="protein sequence ID" value="ABF41303.1"/>
    <property type="molecule type" value="Genomic_DNA"/>
</dbReference>
<evidence type="ECO:0000256" key="8">
    <source>
        <dbReference type="ARBA" id="ARBA00023136"/>
    </source>
</evidence>
<dbReference type="InterPro" id="IPR045062">
    <property type="entry name" value="Cyt_c_biogenesis_CcsA/CcmC"/>
</dbReference>
<name>Q1IP97_KORVE</name>
<feature type="transmembrane region" description="Helical" evidence="9">
    <location>
        <begin position="182"/>
        <end position="204"/>
    </location>
</feature>
<dbReference type="HOGENOM" id="CLU_066538_1_0_0"/>
<dbReference type="OrthoDB" id="9814290at2"/>
<evidence type="ECO:0000259" key="10">
    <source>
        <dbReference type="Pfam" id="PF01578"/>
    </source>
</evidence>
<dbReference type="GO" id="GO:0005886">
    <property type="term" value="C:plasma membrane"/>
    <property type="evidence" value="ECO:0007669"/>
    <property type="project" value="TreeGrafter"/>
</dbReference>
<dbReference type="eggNOG" id="COG0755">
    <property type="taxonomic scope" value="Bacteria"/>
</dbReference>
<evidence type="ECO:0000256" key="7">
    <source>
        <dbReference type="ARBA" id="ARBA00022989"/>
    </source>
</evidence>
<feature type="transmembrane region" description="Helical" evidence="9">
    <location>
        <begin position="75"/>
        <end position="98"/>
    </location>
</feature>
<dbReference type="GO" id="GO:0017004">
    <property type="term" value="P:cytochrome complex assembly"/>
    <property type="evidence" value="ECO:0007669"/>
    <property type="project" value="UniProtKB-KW"/>
</dbReference>
<organism evidence="11 12">
    <name type="scientific">Koribacter versatilis (strain Ellin345)</name>
    <dbReference type="NCBI Taxonomy" id="204669"/>
    <lineage>
        <taxon>Bacteria</taxon>
        <taxon>Pseudomonadati</taxon>
        <taxon>Acidobacteriota</taxon>
        <taxon>Terriglobia</taxon>
        <taxon>Terriglobales</taxon>
        <taxon>Candidatus Korobacteraceae</taxon>
        <taxon>Candidatus Korobacter</taxon>
    </lineage>
</organism>
<dbReference type="InterPro" id="IPR003557">
    <property type="entry name" value="Cyt_c_biogenesis_CcmC"/>
</dbReference>
<keyword evidence="8 9" id="KW-0472">Membrane</keyword>
<feature type="transmembrane region" description="Helical" evidence="9">
    <location>
        <begin position="42"/>
        <end position="66"/>
    </location>
</feature>
<dbReference type="STRING" id="204669.Acid345_2302"/>
<feature type="domain" description="Cytochrome c assembly protein" evidence="10">
    <location>
        <begin position="9"/>
        <end position="163"/>
    </location>
</feature>
<evidence type="ECO:0000256" key="3">
    <source>
        <dbReference type="ARBA" id="ARBA00005840"/>
    </source>
</evidence>
<evidence type="ECO:0000313" key="11">
    <source>
        <dbReference type="EMBL" id="ABF41303.1"/>
    </source>
</evidence>
<sequence length="230" mass="25553">MKTAFFVAAAAAVALLGFSTWQGLYVAPTDALQGDVQRVFYYHVPCAWVAGLCFFFNFCASIWYLIRKDSPADAFALASAEVGVVFCTIVLITGPLWARPVWGIWWTWDPRLTSTFVLWLIYCSYLILRKFATGGQGAVLGAALAIFGFVDVPIVYVSIRIFRTQHPQPVIAGGENSGLEVHMLHAFLWNLLAFTILGLVIVWARYIVQRIDQQVDEAHKQRALSMGGNA</sequence>
<dbReference type="Pfam" id="PF01578">
    <property type="entry name" value="Cytochrom_C_asm"/>
    <property type="match status" value="1"/>
</dbReference>
<accession>Q1IP97</accession>
<dbReference type="Proteomes" id="UP000002432">
    <property type="component" value="Chromosome"/>
</dbReference>
<dbReference type="RefSeq" id="WP_011523104.1">
    <property type="nucleotide sequence ID" value="NC_008009.1"/>
</dbReference>
<protein>
    <recommendedName>
        <fullName evidence="4">Heme exporter protein C</fullName>
    </recommendedName>
</protein>
<evidence type="ECO:0000256" key="6">
    <source>
        <dbReference type="ARBA" id="ARBA00022748"/>
    </source>
</evidence>
<keyword evidence="5 9" id="KW-0812">Transmembrane</keyword>
<comment type="subcellular location">
    <subcellularLocation>
        <location evidence="2">Membrane</location>
        <topology evidence="2">Multi-pass membrane protein</topology>
    </subcellularLocation>
</comment>
<dbReference type="InterPro" id="IPR002541">
    <property type="entry name" value="Cyt_c_assembly"/>
</dbReference>
<evidence type="ECO:0000256" key="4">
    <source>
        <dbReference type="ARBA" id="ARBA00016463"/>
    </source>
</evidence>
<proteinExistence type="inferred from homology"/>
<evidence type="ECO:0000256" key="9">
    <source>
        <dbReference type="SAM" id="Phobius"/>
    </source>
</evidence>